<keyword evidence="1" id="KW-0472">Membrane</keyword>
<feature type="transmembrane region" description="Helical" evidence="1">
    <location>
        <begin position="284"/>
        <end position="306"/>
    </location>
</feature>
<feature type="transmembrane region" description="Helical" evidence="1">
    <location>
        <begin position="84"/>
        <end position="100"/>
    </location>
</feature>
<protein>
    <submittedName>
        <fullName evidence="3">Predicted acyltransferase</fullName>
    </submittedName>
</protein>
<evidence type="ECO:0000313" key="3">
    <source>
        <dbReference type="EMBL" id="SEA52987.1"/>
    </source>
</evidence>
<proteinExistence type="predicted"/>
<feature type="transmembrane region" description="Helical" evidence="1">
    <location>
        <begin position="112"/>
        <end position="132"/>
    </location>
</feature>
<dbReference type="OrthoDB" id="9788724at2"/>
<feature type="transmembrane region" description="Helical" evidence="1">
    <location>
        <begin position="139"/>
        <end position="160"/>
    </location>
</feature>
<gene>
    <name evidence="3" type="ORF">SAMN05216462_1670</name>
</gene>
<feature type="transmembrane region" description="Helical" evidence="1">
    <location>
        <begin position="7"/>
        <end position="27"/>
    </location>
</feature>
<dbReference type="InterPro" id="IPR012429">
    <property type="entry name" value="HGSNAT_cat"/>
</dbReference>
<accession>A0A1H4BY49</accession>
<feature type="transmembrane region" description="Helical" evidence="1">
    <location>
        <begin position="47"/>
        <end position="64"/>
    </location>
</feature>
<feature type="transmembrane region" description="Helical" evidence="1">
    <location>
        <begin position="326"/>
        <end position="349"/>
    </location>
</feature>
<feature type="transmembrane region" description="Helical" evidence="1">
    <location>
        <begin position="249"/>
        <end position="272"/>
    </location>
</feature>
<feature type="transmembrane region" description="Helical" evidence="1">
    <location>
        <begin position="192"/>
        <end position="210"/>
    </location>
</feature>
<dbReference type="PANTHER" id="PTHR31061">
    <property type="entry name" value="LD22376P"/>
    <property type="match status" value="1"/>
</dbReference>
<evidence type="ECO:0000313" key="4">
    <source>
        <dbReference type="Proteomes" id="UP000182257"/>
    </source>
</evidence>
<feature type="domain" description="Heparan-alpha-glucosaminide N-acetyltransferase catalytic" evidence="2">
    <location>
        <begin position="5"/>
        <end position="215"/>
    </location>
</feature>
<sequence>MESKRLLSLDILRGITVAGMILVNNGWGESFEMLRHSKWNGMTPCDLVFPFFLFIMGISCYLSLVKSEFKPTPQVIRRIVKRTVLLFAIGLFINWFDHAIEGDLLCFGHLRIWAVMQRIALCYGIVSLFALFCNHKYTLSVIGGLLAIYTAILILGNGYAEDANVNVLAQVDLNLFGYDHIYHKSPVDPEGLMGTISSVAHVLLGFYCGMLIRKRETVEQKVIALFVVGAVCVIGGYLLSYGLPLNKRIWSPSYVLMTCGLASLLQALLMYVIDIQKKSGWTTFFHVFGVNALALYVSSELLAILLKNIEVSEMVYNGINTVIAPLKWASFAYAVYFVLLNFAIGYVLYRKKIYIKL</sequence>
<dbReference type="GO" id="GO:0016746">
    <property type="term" value="F:acyltransferase activity"/>
    <property type="evidence" value="ECO:0007669"/>
    <property type="project" value="UniProtKB-KW"/>
</dbReference>
<evidence type="ECO:0000259" key="2">
    <source>
        <dbReference type="Pfam" id="PF07786"/>
    </source>
</evidence>
<name>A0A1H4BY49_XYLRU</name>
<keyword evidence="1" id="KW-1133">Transmembrane helix</keyword>
<keyword evidence="3" id="KW-0808">Transferase</keyword>
<dbReference type="EMBL" id="FNRF01000003">
    <property type="protein sequence ID" value="SEA52987.1"/>
    <property type="molecule type" value="Genomic_DNA"/>
</dbReference>
<dbReference type="PANTHER" id="PTHR31061:SF24">
    <property type="entry name" value="LD22376P"/>
    <property type="match status" value="1"/>
</dbReference>
<dbReference type="Pfam" id="PF07786">
    <property type="entry name" value="HGSNAT_cat"/>
    <property type="match status" value="1"/>
</dbReference>
<evidence type="ECO:0000256" key="1">
    <source>
        <dbReference type="SAM" id="Phobius"/>
    </source>
</evidence>
<dbReference type="Proteomes" id="UP000182257">
    <property type="component" value="Unassembled WGS sequence"/>
</dbReference>
<reference evidence="3 4" key="1">
    <citation type="submission" date="2016-10" db="EMBL/GenBank/DDBJ databases">
        <authorList>
            <person name="de Groot N.N."/>
        </authorList>
    </citation>
    <scope>NUCLEOTIDE SEQUENCE [LARGE SCALE GENOMIC DNA]</scope>
    <source>
        <strain evidence="3 4">D31d</strain>
    </source>
</reference>
<feature type="transmembrane region" description="Helical" evidence="1">
    <location>
        <begin position="222"/>
        <end position="243"/>
    </location>
</feature>
<keyword evidence="3" id="KW-0012">Acyltransferase</keyword>
<keyword evidence="1" id="KW-0812">Transmembrane</keyword>
<dbReference type="AlphaFoldDB" id="A0A1H4BY49"/>
<dbReference type="RefSeq" id="WP_074761048.1">
    <property type="nucleotide sequence ID" value="NZ_FNRF01000003.1"/>
</dbReference>
<organism evidence="3 4">
    <name type="scientific">Xylanibacter ruminicola</name>
    <name type="common">Prevotella ruminicola</name>
    <dbReference type="NCBI Taxonomy" id="839"/>
    <lineage>
        <taxon>Bacteria</taxon>
        <taxon>Pseudomonadati</taxon>
        <taxon>Bacteroidota</taxon>
        <taxon>Bacteroidia</taxon>
        <taxon>Bacteroidales</taxon>
        <taxon>Prevotellaceae</taxon>
        <taxon>Xylanibacter</taxon>
    </lineage>
</organism>